<dbReference type="RefSeq" id="WP_207109461.1">
    <property type="nucleotide sequence ID" value="NZ_JAFLVR010000037.1"/>
</dbReference>
<evidence type="ECO:0000313" key="1">
    <source>
        <dbReference type="EMBL" id="MBO0453697.1"/>
    </source>
</evidence>
<reference evidence="1 2" key="1">
    <citation type="submission" date="2021-03" db="EMBL/GenBank/DDBJ databases">
        <title>Enterococcal diversity collection.</title>
        <authorList>
            <person name="Gilmore M.S."/>
            <person name="Schwartzman J."/>
            <person name="Van Tyne D."/>
            <person name="Martin M."/>
            <person name="Earl A.M."/>
            <person name="Manson A.L."/>
            <person name="Straub T."/>
            <person name="Salamzade R."/>
            <person name="Saavedra J."/>
            <person name="Lebreton F."/>
            <person name="Prichula J."/>
            <person name="Schaufler K."/>
            <person name="Gaca A."/>
            <person name="Sgardioli B."/>
            <person name="Wagenaar J."/>
            <person name="Strong T."/>
        </authorList>
    </citation>
    <scope>NUCLEOTIDE SEQUENCE [LARGE SCALE GENOMIC DNA]</scope>
    <source>
        <strain evidence="1 2">MJM16</strain>
    </source>
</reference>
<sequence>MKDYGLSCRKLFDLKRKTLETRIKHFYKDTHDGNSTIEMLIALQTRNELCEGDFSLMLADLVQHIFLRTRSNATLRRYYTFFSEYFEKKEWRLLLIKLFPAKSYIAEKLKTLYTQFIKAPFARLVGS</sequence>
<protein>
    <submittedName>
        <fullName evidence="1">Uncharacterized protein</fullName>
    </submittedName>
</protein>
<comment type="caution">
    <text evidence="1">The sequence shown here is derived from an EMBL/GenBank/DDBJ whole genome shotgun (WGS) entry which is preliminary data.</text>
</comment>
<name>A0ABS3HJR4_9ENTE</name>
<organism evidence="1 2">
    <name type="scientific">Candidatus Enterococcus murrayae</name>
    <dbReference type="NCBI Taxonomy" id="2815321"/>
    <lineage>
        <taxon>Bacteria</taxon>
        <taxon>Bacillati</taxon>
        <taxon>Bacillota</taxon>
        <taxon>Bacilli</taxon>
        <taxon>Lactobacillales</taxon>
        <taxon>Enterococcaceae</taxon>
        <taxon>Enterococcus</taxon>
    </lineage>
</organism>
<keyword evidence="2" id="KW-1185">Reference proteome</keyword>
<proteinExistence type="predicted"/>
<dbReference type="EMBL" id="JAFLVR010000037">
    <property type="protein sequence ID" value="MBO0453697.1"/>
    <property type="molecule type" value="Genomic_DNA"/>
</dbReference>
<evidence type="ECO:0000313" key="2">
    <source>
        <dbReference type="Proteomes" id="UP000664495"/>
    </source>
</evidence>
<dbReference type="Proteomes" id="UP000664495">
    <property type="component" value="Unassembled WGS sequence"/>
</dbReference>
<gene>
    <name evidence="1" type="ORF">JZO85_15655</name>
</gene>
<accession>A0ABS3HJR4</accession>